<gene>
    <name evidence="4" type="ORF">B5807_08001</name>
</gene>
<name>A0A1Y2LQZ6_EPING</name>
<feature type="compositionally biased region" description="Polar residues" evidence="2">
    <location>
        <begin position="704"/>
        <end position="717"/>
    </location>
</feature>
<reference evidence="4 5" key="1">
    <citation type="journal article" date="2017" name="Genome Announc.">
        <title>Genome sequence of the saprophytic ascomycete Epicoccum nigrum ICMP 19927 strain isolated from New Zealand.</title>
        <authorList>
            <person name="Fokin M."/>
            <person name="Fleetwood D."/>
            <person name="Weir B.S."/>
            <person name="Villas-Boas S.G."/>
        </authorList>
    </citation>
    <scope>NUCLEOTIDE SEQUENCE [LARGE SCALE GENOMIC DNA]</scope>
    <source>
        <strain evidence="4 5">ICMP 19927</strain>
    </source>
</reference>
<dbReference type="InParanoid" id="A0A1Y2LQZ6"/>
<dbReference type="OMA" id="CWNSRED"/>
<dbReference type="GO" id="GO:0000981">
    <property type="term" value="F:DNA-binding transcription factor activity, RNA polymerase II-specific"/>
    <property type="evidence" value="ECO:0007669"/>
    <property type="project" value="InterPro"/>
</dbReference>
<feature type="domain" description="Zn(2)-C6 fungal-type" evidence="3">
    <location>
        <begin position="459"/>
        <end position="489"/>
    </location>
</feature>
<feature type="compositionally biased region" description="Low complexity" evidence="2">
    <location>
        <begin position="126"/>
        <end position="137"/>
    </location>
</feature>
<feature type="compositionally biased region" description="Low complexity" evidence="2">
    <location>
        <begin position="109"/>
        <end position="118"/>
    </location>
</feature>
<proteinExistence type="predicted"/>
<dbReference type="PANTHER" id="PTHR48125">
    <property type="entry name" value="LP07818P1"/>
    <property type="match status" value="1"/>
</dbReference>
<feature type="compositionally biased region" description="Low complexity" evidence="2">
    <location>
        <begin position="550"/>
        <end position="577"/>
    </location>
</feature>
<feature type="region of interest" description="Disordered" evidence="2">
    <location>
        <begin position="322"/>
        <end position="457"/>
    </location>
</feature>
<evidence type="ECO:0000256" key="1">
    <source>
        <dbReference type="ARBA" id="ARBA00023242"/>
    </source>
</evidence>
<dbReference type="Pfam" id="PF00172">
    <property type="entry name" value="Zn_clus"/>
    <property type="match status" value="1"/>
</dbReference>
<dbReference type="PROSITE" id="PS50048">
    <property type="entry name" value="ZN2_CY6_FUNGAL_2"/>
    <property type="match status" value="1"/>
</dbReference>
<feature type="compositionally biased region" description="Basic and acidic residues" evidence="2">
    <location>
        <begin position="520"/>
        <end position="533"/>
    </location>
</feature>
<protein>
    <recommendedName>
        <fullName evidence="3">Zn(2)-C6 fungal-type domain-containing protein</fullName>
    </recommendedName>
</protein>
<accession>A0A1Y2LQZ6</accession>
<dbReference type="PROSITE" id="PS00463">
    <property type="entry name" value="ZN2_CY6_FUNGAL_1"/>
    <property type="match status" value="1"/>
</dbReference>
<feature type="compositionally biased region" description="Low complexity" evidence="2">
    <location>
        <begin position="642"/>
        <end position="664"/>
    </location>
</feature>
<evidence type="ECO:0000313" key="4">
    <source>
        <dbReference type="EMBL" id="OSS45992.1"/>
    </source>
</evidence>
<dbReference type="InterPro" id="IPR001138">
    <property type="entry name" value="Zn2Cys6_DnaBD"/>
</dbReference>
<feature type="compositionally biased region" description="Low complexity" evidence="2">
    <location>
        <begin position="434"/>
        <end position="451"/>
    </location>
</feature>
<evidence type="ECO:0000259" key="3">
    <source>
        <dbReference type="PROSITE" id="PS50048"/>
    </source>
</evidence>
<dbReference type="InterPro" id="IPR036864">
    <property type="entry name" value="Zn2-C6_fun-type_DNA-bd_sf"/>
</dbReference>
<dbReference type="EMBL" id="KZ107852">
    <property type="protein sequence ID" value="OSS45992.1"/>
    <property type="molecule type" value="Genomic_DNA"/>
</dbReference>
<feature type="compositionally biased region" description="Pro residues" evidence="2">
    <location>
        <begin position="406"/>
        <end position="429"/>
    </location>
</feature>
<keyword evidence="1" id="KW-0539">Nucleus</keyword>
<dbReference type="GO" id="GO:0008270">
    <property type="term" value="F:zinc ion binding"/>
    <property type="evidence" value="ECO:0007669"/>
    <property type="project" value="InterPro"/>
</dbReference>
<organism evidence="4 5">
    <name type="scientific">Epicoccum nigrum</name>
    <name type="common">Soil fungus</name>
    <name type="synonym">Epicoccum purpurascens</name>
    <dbReference type="NCBI Taxonomy" id="105696"/>
    <lineage>
        <taxon>Eukaryota</taxon>
        <taxon>Fungi</taxon>
        <taxon>Dikarya</taxon>
        <taxon>Ascomycota</taxon>
        <taxon>Pezizomycotina</taxon>
        <taxon>Dothideomycetes</taxon>
        <taxon>Pleosporomycetidae</taxon>
        <taxon>Pleosporales</taxon>
        <taxon>Pleosporineae</taxon>
        <taxon>Didymellaceae</taxon>
        <taxon>Epicoccum</taxon>
    </lineage>
</organism>
<evidence type="ECO:0000256" key="2">
    <source>
        <dbReference type="SAM" id="MobiDB-lite"/>
    </source>
</evidence>
<feature type="region of interest" description="Disordered" evidence="2">
    <location>
        <begin position="485"/>
        <end position="667"/>
    </location>
</feature>
<feature type="region of interest" description="Disordered" evidence="2">
    <location>
        <begin position="704"/>
        <end position="734"/>
    </location>
</feature>
<feature type="compositionally biased region" description="Polar residues" evidence="2">
    <location>
        <begin position="184"/>
        <end position="196"/>
    </location>
</feature>
<dbReference type="CDD" id="cd00067">
    <property type="entry name" value="GAL4"/>
    <property type="match status" value="1"/>
</dbReference>
<feature type="region of interest" description="Disordered" evidence="2">
    <location>
        <begin position="759"/>
        <end position="785"/>
    </location>
</feature>
<dbReference type="AlphaFoldDB" id="A0A1Y2LQZ6"/>
<feature type="compositionally biased region" description="Low complexity" evidence="2">
    <location>
        <begin position="591"/>
        <end position="630"/>
    </location>
</feature>
<dbReference type="SMART" id="SM00066">
    <property type="entry name" value="GAL4"/>
    <property type="match status" value="1"/>
</dbReference>
<feature type="compositionally biased region" description="Polar residues" evidence="2">
    <location>
        <begin position="631"/>
        <end position="641"/>
    </location>
</feature>
<feature type="compositionally biased region" description="Polar residues" evidence="2">
    <location>
        <begin position="537"/>
        <end position="549"/>
    </location>
</feature>
<feature type="region of interest" description="Disordered" evidence="2">
    <location>
        <begin position="109"/>
        <end position="157"/>
    </location>
</feature>
<feature type="region of interest" description="Disordered" evidence="2">
    <location>
        <begin position="1"/>
        <end position="22"/>
    </location>
</feature>
<evidence type="ECO:0000313" key="5">
    <source>
        <dbReference type="Proteomes" id="UP000193240"/>
    </source>
</evidence>
<dbReference type="SUPFAM" id="SSF57701">
    <property type="entry name" value="Zn2/Cys6 DNA-binding domain"/>
    <property type="match status" value="1"/>
</dbReference>
<sequence>MASSDGRAPTTTVNTYGASSSASQALGNVVGNEDHDSAALWPQMPVQLARGRQPRDALAKIVSYTVASMDDFETALREYLNAPSDQPEHTEAQLSFWIGTSFMVLAPNVSQSQQQQQQQPPPPHLAPQNQQNQQVPPGFQPPNGFPTPYGAPSHAYQSIPDPAVALTLQPSFQQHHQHHQQQQPPAVSNGSHSTTAGKKPQHKVSLSIMEALQPTTDPKDKMRKQRAIAKCCVDAIQRIDGYRYSFHNCWNSREDDSFRFSYYCNDSLLNKDRAANGKGAKLGKRATKPVYDCKGVLSIKFSATKETLDVFYKHVPVHKTYEERAPPPRKDSKRRKYLEENDPETLAKIMNRPKEDSAEPTPRPPKKKKPLKPEPPRPSNTSLESDLRAQSLQSLLLLIRNDSSLPPDPPPPEPEPVQQPTAVLPPPFQAPRNQLPQQQQQQQPLQQPLQPQRKRLRVSCDVCKIKKTRCDGVRPFCQTCVDKKRDCYYSDPAPGDDQRSSTALGEPVQQAPASASGLSELEKMKKELEEARARIQQLEQEQRASTTPVQAPQPTAHPQSQQQQQPQQPQSQPQAQSLPHTQNQQRHSMPQAQLQAHVQQSQQQQQQRQQVSQNHRQQLQQLNQVAQRRNSPQQIAYSLDNQSTQPQQQQQQQRLQSPRQLSQTAQQLPLHAQQSFFTAVNQSPYNALNRTVTQGSISSQSTQNALSAQNSISSSAGLGQAQPRGLMHNSGNLPGGGSVDASGLYGSVGRSDLNWPPAAYYGFQSTQPQQSQDQWGNARDTNVFR</sequence>
<dbReference type="PANTHER" id="PTHR48125:SF16">
    <property type="entry name" value="UBZ4-TYPE DOMAIN-CONTAINING PROTEIN"/>
    <property type="match status" value="1"/>
</dbReference>
<feature type="compositionally biased region" description="Polar residues" evidence="2">
    <location>
        <begin position="578"/>
        <end position="590"/>
    </location>
</feature>
<feature type="compositionally biased region" description="Low complexity" evidence="2">
    <location>
        <begin position="764"/>
        <end position="774"/>
    </location>
</feature>
<dbReference type="Proteomes" id="UP000193240">
    <property type="component" value="Unassembled WGS sequence"/>
</dbReference>
<dbReference type="Gene3D" id="4.10.240.10">
    <property type="entry name" value="Zn(2)-C6 fungal-type DNA-binding domain"/>
    <property type="match status" value="1"/>
</dbReference>
<keyword evidence="5" id="KW-1185">Reference proteome</keyword>
<feature type="region of interest" description="Disordered" evidence="2">
    <location>
        <begin position="172"/>
        <end position="203"/>
    </location>
</feature>
<dbReference type="STRING" id="105696.A0A1Y2LQZ6"/>